<name>A0ABD0YAG5_9HEMI</name>
<reference evidence="1 2" key="1">
    <citation type="submission" date="2024-07" db="EMBL/GenBank/DDBJ databases">
        <title>Chromosome-level genome assembly of the water stick insect Ranatra chinensis (Heteroptera: Nepidae).</title>
        <authorList>
            <person name="Liu X."/>
        </authorList>
    </citation>
    <scope>NUCLEOTIDE SEQUENCE [LARGE SCALE GENOMIC DNA]</scope>
    <source>
        <strain evidence="1">Cailab_2021Rc</strain>
        <tissue evidence="1">Muscle</tissue>
    </source>
</reference>
<dbReference type="EMBL" id="JBFDAA010000020">
    <property type="protein sequence ID" value="KAL1115198.1"/>
    <property type="molecule type" value="Genomic_DNA"/>
</dbReference>
<comment type="caution">
    <text evidence="1">The sequence shown here is derived from an EMBL/GenBank/DDBJ whole genome shotgun (WGS) entry which is preliminary data.</text>
</comment>
<organism evidence="1 2">
    <name type="scientific">Ranatra chinensis</name>
    <dbReference type="NCBI Taxonomy" id="642074"/>
    <lineage>
        <taxon>Eukaryota</taxon>
        <taxon>Metazoa</taxon>
        <taxon>Ecdysozoa</taxon>
        <taxon>Arthropoda</taxon>
        <taxon>Hexapoda</taxon>
        <taxon>Insecta</taxon>
        <taxon>Pterygota</taxon>
        <taxon>Neoptera</taxon>
        <taxon>Paraneoptera</taxon>
        <taxon>Hemiptera</taxon>
        <taxon>Heteroptera</taxon>
        <taxon>Panheteroptera</taxon>
        <taxon>Nepomorpha</taxon>
        <taxon>Nepidae</taxon>
        <taxon>Ranatrinae</taxon>
        <taxon>Ranatra</taxon>
    </lineage>
</organism>
<accession>A0ABD0YAG5</accession>
<dbReference type="AlphaFoldDB" id="A0ABD0YAG5"/>
<gene>
    <name evidence="1" type="ORF">AAG570_007229</name>
</gene>
<dbReference type="Proteomes" id="UP001558652">
    <property type="component" value="Unassembled WGS sequence"/>
</dbReference>
<sequence>MASKHRNMFHKNKTEETTEKGRYLKRAVWWSGDPLTDKPSRSSICSEQLERKQNCYRAHLSLRHVEPSLEQRSKLNKSLGGKILAEAYGESALSYSQVLRRSKNSALGTRRPIQQIKISTVCVISILTVG</sequence>
<proteinExistence type="predicted"/>
<evidence type="ECO:0000313" key="1">
    <source>
        <dbReference type="EMBL" id="KAL1115198.1"/>
    </source>
</evidence>
<evidence type="ECO:0000313" key="2">
    <source>
        <dbReference type="Proteomes" id="UP001558652"/>
    </source>
</evidence>
<keyword evidence="2" id="KW-1185">Reference proteome</keyword>
<protein>
    <submittedName>
        <fullName evidence="1">Uncharacterized protein</fullName>
    </submittedName>
</protein>